<dbReference type="InterPro" id="IPR052905">
    <property type="entry name" value="LD-transpeptidase_YkuD-like"/>
</dbReference>
<dbReference type="InterPro" id="IPR036365">
    <property type="entry name" value="PGBD-like_sf"/>
</dbReference>
<dbReference type="PANTHER" id="PTHR41533">
    <property type="entry name" value="L,D-TRANSPEPTIDASE HI_1667-RELATED"/>
    <property type="match status" value="1"/>
</dbReference>
<evidence type="ECO:0000313" key="10">
    <source>
        <dbReference type="EMBL" id="OLP56723.1"/>
    </source>
</evidence>
<feature type="chain" id="PRO_5013385350" evidence="8">
    <location>
        <begin position="29"/>
        <end position="634"/>
    </location>
</feature>
<gene>
    <name evidence="10" type="ORF">BJF92_11620</name>
</gene>
<keyword evidence="8" id="KW-0732">Signal</keyword>
<dbReference type="PROSITE" id="PS52029">
    <property type="entry name" value="LD_TPASE"/>
    <property type="match status" value="1"/>
</dbReference>
<evidence type="ECO:0000256" key="2">
    <source>
        <dbReference type="ARBA" id="ARBA00005992"/>
    </source>
</evidence>
<feature type="active site" description="Nucleophile" evidence="7">
    <location>
        <position position="550"/>
    </location>
</feature>
<protein>
    <submittedName>
        <fullName evidence="10">Peptidoglycan-binding protein</fullName>
    </submittedName>
</protein>
<dbReference type="Gene3D" id="2.40.440.10">
    <property type="entry name" value="L,D-transpeptidase catalytic domain-like"/>
    <property type="match status" value="1"/>
</dbReference>
<evidence type="ECO:0000313" key="11">
    <source>
        <dbReference type="Proteomes" id="UP000186143"/>
    </source>
</evidence>
<comment type="similarity">
    <text evidence="2">Belongs to the YkuD family.</text>
</comment>
<feature type="domain" description="L,D-TPase catalytic" evidence="9">
    <location>
        <begin position="403"/>
        <end position="572"/>
    </location>
</feature>
<dbReference type="GO" id="GO:0004180">
    <property type="term" value="F:carboxypeptidase activity"/>
    <property type="evidence" value="ECO:0007669"/>
    <property type="project" value="UniProtKB-ARBA"/>
</dbReference>
<dbReference type="AlphaFoldDB" id="A0A1Q9AMY5"/>
<dbReference type="GO" id="GO:0016740">
    <property type="term" value="F:transferase activity"/>
    <property type="evidence" value="ECO:0007669"/>
    <property type="project" value="UniProtKB-KW"/>
</dbReference>
<name>A0A1Q9AMY5_9HYPH</name>
<dbReference type="GO" id="GO:0008360">
    <property type="term" value="P:regulation of cell shape"/>
    <property type="evidence" value="ECO:0007669"/>
    <property type="project" value="UniProtKB-UniRule"/>
</dbReference>
<dbReference type="EMBL" id="MKIO01000021">
    <property type="protein sequence ID" value="OLP56723.1"/>
    <property type="molecule type" value="Genomic_DNA"/>
</dbReference>
<dbReference type="SUPFAM" id="SSF141523">
    <property type="entry name" value="L,D-transpeptidase catalytic domain-like"/>
    <property type="match status" value="1"/>
</dbReference>
<dbReference type="OrthoDB" id="9778545at2"/>
<dbReference type="STRING" id="1672749.BJF92_11620"/>
<keyword evidence="5 7" id="KW-0573">Peptidoglycan synthesis</keyword>
<dbReference type="InterPro" id="IPR005490">
    <property type="entry name" value="LD_TPept_cat_dom"/>
</dbReference>
<keyword evidence="4 7" id="KW-0133">Cell shape</keyword>
<dbReference type="CDD" id="cd16913">
    <property type="entry name" value="YkuD_like"/>
    <property type="match status" value="1"/>
</dbReference>
<feature type="signal peptide" evidence="8">
    <location>
        <begin position="1"/>
        <end position="28"/>
    </location>
</feature>
<dbReference type="PANTHER" id="PTHR41533:SF2">
    <property type="entry name" value="BLR7131 PROTEIN"/>
    <property type="match status" value="1"/>
</dbReference>
<dbReference type="SUPFAM" id="SSF47090">
    <property type="entry name" value="PGBD-like"/>
    <property type="match status" value="1"/>
</dbReference>
<dbReference type="Pfam" id="PF20142">
    <property type="entry name" value="Scaffold"/>
    <property type="match status" value="1"/>
</dbReference>
<dbReference type="UniPathway" id="UPA00219"/>
<keyword evidence="6 7" id="KW-0961">Cell wall biogenesis/degradation</keyword>
<proteinExistence type="inferred from homology"/>
<dbReference type="GO" id="GO:0071555">
    <property type="term" value="P:cell wall organization"/>
    <property type="evidence" value="ECO:0007669"/>
    <property type="project" value="UniProtKB-UniRule"/>
</dbReference>
<evidence type="ECO:0000256" key="3">
    <source>
        <dbReference type="ARBA" id="ARBA00022679"/>
    </source>
</evidence>
<sequence>MTLKKTATLLALAAGCGLSALGAPQAHALTLMDLFRKRSEPVQQQVTLPGVYQPGEGAVAAPPAQKRVAEPLPKVTAPKYYTYKADAPRRIDAARLLDPVITGSIAQGTDAADPASPGAMLRAVLPTVSVSATSDIAKAVESFYAESGHFLWIDDHGVTDKARAALATLAKADAVGLDARDYAVALPEESADPSAREKALATFELKLTVAALSYVQDTIRGRIDPNRISGYHDFKRKDVNLAGKLKVMAASNDIAAYLDSQTPDGPQFQALRAELARLSTEAGGGAQSAPVRIAPGTLIKPGDSNAELANVIAAMQQRGSDAFKARHADLLASYAGSPDYTPELVDMVEDFQAEHGLARDGVIGRGSIRFLTGGAAESASGRIDKLKIAMEQARWLPDDLGNRYVFVNQPAFEVYYHDKGQEQFAMRVVVGAKAHQTFFFEDEIQTVEFNPYWGVPQSIIINEMLPKLRSDPNYLDRLGYQVEVGGRAVASSSVDWYGSTKNVAVRQPPSSDNALGELKILFPNAHAIYMHDTPSKSFFKRDQRALSHGCIRLADPRKMAAAVLGTTQDDVAKQIASGKNKGVSVPSRIPIYVAYFTAWPNKDGKVEYFDDVYDRDLYMNKAFEATRLARQTRG</sequence>
<keyword evidence="3" id="KW-0808">Transferase</keyword>
<dbReference type="PROSITE" id="PS51257">
    <property type="entry name" value="PROKAR_LIPOPROTEIN"/>
    <property type="match status" value="1"/>
</dbReference>
<comment type="caution">
    <text evidence="10">The sequence shown here is derived from an EMBL/GenBank/DDBJ whole genome shotgun (WGS) entry which is preliminary data.</text>
</comment>
<feature type="active site" description="Proton donor/acceptor" evidence="7">
    <location>
        <position position="531"/>
    </location>
</feature>
<dbReference type="InterPro" id="IPR038063">
    <property type="entry name" value="Transpep_catalytic_dom"/>
</dbReference>
<dbReference type="InterPro" id="IPR045380">
    <property type="entry name" value="LD_TPept_scaffold_dom"/>
</dbReference>
<evidence type="ECO:0000256" key="6">
    <source>
        <dbReference type="ARBA" id="ARBA00023316"/>
    </source>
</evidence>
<evidence type="ECO:0000256" key="4">
    <source>
        <dbReference type="ARBA" id="ARBA00022960"/>
    </source>
</evidence>
<comment type="pathway">
    <text evidence="1 7">Cell wall biogenesis; peptidoglycan biosynthesis.</text>
</comment>
<evidence type="ECO:0000256" key="5">
    <source>
        <dbReference type="ARBA" id="ARBA00022984"/>
    </source>
</evidence>
<evidence type="ECO:0000259" key="9">
    <source>
        <dbReference type="PROSITE" id="PS52029"/>
    </source>
</evidence>
<evidence type="ECO:0000256" key="7">
    <source>
        <dbReference type="PROSITE-ProRule" id="PRU01373"/>
    </source>
</evidence>
<organism evidence="10 11">
    <name type="scientific">Xaviernesmea rhizosphaerae</name>
    <dbReference type="NCBI Taxonomy" id="1672749"/>
    <lineage>
        <taxon>Bacteria</taxon>
        <taxon>Pseudomonadati</taxon>
        <taxon>Pseudomonadota</taxon>
        <taxon>Alphaproteobacteria</taxon>
        <taxon>Hyphomicrobiales</taxon>
        <taxon>Rhizobiaceae</taxon>
        <taxon>Rhizobium/Agrobacterium group</taxon>
        <taxon>Xaviernesmea</taxon>
    </lineage>
</organism>
<evidence type="ECO:0000256" key="1">
    <source>
        <dbReference type="ARBA" id="ARBA00004752"/>
    </source>
</evidence>
<reference evidence="10 11" key="1">
    <citation type="submission" date="2016-09" db="EMBL/GenBank/DDBJ databases">
        <title>Rhizobium sp. nov., a novel species isolated from the rice rhizosphere.</title>
        <authorList>
            <person name="Zhao J."/>
            <person name="Zhang X."/>
        </authorList>
    </citation>
    <scope>NUCLEOTIDE SEQUENCE [LARGE SCALE GENOMIC DNA]</scope>
    <source>
        <strain evidence="10 11">MH17</strain>
    </source>
</reference>
<dbReference type="RefSeq" id="WP_075633742.1">
    <property type="nucleotide sequence ID" value="NZ_MKIO01000021.1"/>
</dbReference>
<dbReference type="GO" id="GO:0009252">
    <property type="term" value="P:peptidoglycan biosynthetic process"/>
    <property type="evidence" value="ECO:0007669"/>
    <property type="project" value="UniProtKB-UniPathway"/>
</dbReference>
<dbReference type="Pfam" id="PF03734">
    <property type="entry name" value="YkuD"/>
    <property type="match status" value="1"/>
</dbReference>
<dbReference type="Proteomes" id="UP000186143">
    <property type="component" value="Unassembled WGS sequence"/>
</dbReference>
<evidence type="ECO:0000256" key="8">
    <source>
        <dbReference type="SAM" id="SignalP"/>
    </source>
</evidence>
<accession>A0A1Q9AMY5</accession>